<evidence type="ECO:0000313" key="3">
    <source>
        <dbReference type="Proteomes" id="UP001597511"/>
    </source>
</evidence>
<reference evidence="3" key="1">
    <citation type="journal article" date="2019" name="Int. J. Syst. Evol. Microbiol.">
        <title>The Global Catalogue of Microorganisms (GCM) 10K type strain sequencing project: providing services to taxonomists for standard genome sequencing and annotation.</title>
        <authorList>
            <consortium name="The Broad Institute Genomics Platform"/>
            <consortium name="The Broad Institute Genome Sequencing Center for Infectious Disease"/>
            <person name="Wu L."/>
            <person name="Ma J."/>
        </authorList>
    </citation>
    <scope>NUCLEOTIDE SEQUENCE [LARGE SCALE GENOMIC DNA]</scope>
    <source>
        <strain evidence="3">KCTC 23299</strain>
    </source>
</reference>
<sequence>MKLRNITLLLLLAGLVITSCNKDETEPYTLKFIHIMDNESSEVTVNQNANAIGTYNIYLSSVQFFEPIKVAYTITAGNGLTEGVDYEVISSAREITFLPGIYDMPVRIRWLAHTIDETKNNTITINLVSADNPSYTIGLPGPGQKQRSLTITKVK</sequence>
<dbReference type="InterPro" id="IPR038081">
    <property type="entry name" value="CalX-like_sf"/>
</dbReference>
<dbReference type="SUPFAM" id="SSF141072">
    <property type="entry name" value="CalX-like"/>
    <property type="match status" value="1"/>
</dbReference>
<evidence type="ECO:0008006" key="4">
    <source>
        <dbReference type="Google" id="ProtNLM"/>
    </source>
</evidence>
<feature type="chain" id="PRO_5045340571" description="DUF4843 domain-containing protein" evidence="1">
    <location>
        <begin position="23"/>
        <end position="155"/>
    </location>
</feature>
<feature type="signal peptide" evidence="1">
    <location>
        <begin position="1"/>
        <end position="22"/>
    </location>
</feature>
<name>A0ABW6A5I8_9BACT</name>
<dbReference type="PROSITE" id="PS51257">
    <property type="entry name" value="PROKAR_LIPOPROTEIN"/>
    <property type="match status" value="1"/>
</dbReference>
<evidence type="ECO:0000313" key="2">
    <source>
        <dbReference type="EMBL" id="MFD2920610.1"/>
    </source>
</evidence>
<dbReference type="Proteomes" id="UP001597511">
    <property type="component" value="Unassembled WGS sequence"/>
</dbReference>
<organism evidence="2 3">
    <name type="scientific">Terrimonas rubra</name>
    <dbReference type="NCBI Taxonomy" id="1035890"/>
    <lineage>
        <taxon>Bacteria</taxon>
        <taxon>Pseudomonadati</taxon>
        <taxon>Bacteroidota</taxon>
        <taxon>Chitinophagia</taxon>
        <taxon>Chitinophagales</taxon>
        <taxon>Chitinophagaceae</taxon>
        <taxon>Terrimonas</taxon>
    </lineage>
</organism>
<comment type="caution">
    <text evidence="2">The sequence shown here is derived from an EMBL/GenBank/DDBJ whole genome shotgun (WGS) entry which is preliminary data.</text>
</comment>
<gene>
    <name evidence="2" type="ORF">ACFS6H_12860</name>
</gene>
<keyword evidence="1" id="KW-0732">Signal</keyword>
<evidence type="ECO:0000256" key="1">
    <source>
        <dbReference type="SAM" id="SignalP"/>
    </source>
</evidence>
<keyword evidence="3" id="KW-1185">Reference proteome</keyword>
<proteinExistence type="predicted"/>
<accession>A0ABW6A5I8</accession>
<dbReference type="EMBL" id="JBHUOZ010000003">
    <property type="protein sequence ID" value="MFD2920610.1"/>
    <property type="molecule type" value="Genomic_DNA"/>
</dbReference>
<dbReference type="Gene3D" id="2.60.40.2030">
    <property type="match status" value="1"/>
</dbReference>
<dbReference type="RefSeq" id="WP_386099298.1">
    <property type="nucleotide sequence ID" value="NZ_JBHUOZ010000003.1"/>
</dbReference>
<protein>
    <recommendedName>
        <fullName evidence="4">DUF4843 domain-containing protein</fullName>
    </recommendedName>
</protein>